<dbReference type="CDD" id="cd10017">
    <property type="entry name" value="B3_DNA"/>
    <property type="match status" value="2"/>
</dbReference>
<evidence type="ECO:0000256" key="2">
    <source>
        <dbReference type="ARBA" id="ARBA00023015"/>
    </source>
</evidence>
<evidence type="ECO:0000256" key="4">
    <source>
        <dbReference type="ARBA" id="ARBA00023163"/>
    </source>
</evidence>
<reference evidence="8 9" key="1">
    <citation type="journal article" date="2019" name="G3 (Bethesda)">
        <title>Sequencing of a Wild Apple (Malus baccata) Genome Unravels the Differences Between Cultivated and Wild Apple Species Regarding Disease Resistance and Cold Tolerance.</title>
        <authorList>
            <person name="Chen X."/>
        </authorList>
    </citation>
    <scope>NUCLEOTIDE SEQUENCE [LARGE SCALE GENOMIC DNA]</scope>
    <source>
        <strain evidence="9">cv. Shandingzi</strain>
        <tissue evidence="8">Leaves</tissue>
    </source>
</reference>
<feature type="domain" description="TF-B3" evidence="7">
    <location>
        <begin position="233"/>
        <end position="327"/>
    </location>
</feature>
<feature type="domain" description="TF-B3" evidence="7">
    <location>
        <begin position="40"/>
        <end position="132"/>
    </location>
</feature>
<dbReference type="InterPro" id="IPR050655">
    <property type="entry name" value="Plant_B3_domain"/>
</dbReference>
<keyword evidence="3" id="KW-0238">DNA-binding</keyword>
<dbReference type="Proteomes" id="UP000315295">
    <property type="component" value="Unassembled WGS sequence"/>
</dbReference>
<protein>
    <recommendedName>
        <fullName evidence="7">TF-B3 domain-containing protein</fullName>
    </recommendedName>
</protein>
<keyword evidence="9" id="KW-1185">Reference proteome</keyword>
<dbReference type="PANTHER" id="PTHR31920">
    <property type="entry name" value="B3 DOMAIN-CONTAINING"/>
    <property type="match status" value="1"/>
</dbReference>
<evidence type="ECO:0000313" key="9">
    <source>
        <dbReference type="Proteomes" id="UP000315295"/>
    </source>
</evidence>
<keyword evidence="5" id="KW-0539">Nucleus</keyword>
<name>A0A540L3J9_MALBA</name>
<proteinExistence type="predicted"/>
<dbReference type="Gene3D" id="2.40.330.10">
    <property type="entry name" value="DNA-binding pseudobarrel domain"/>
    <property type="match status" value="2"/>
</dbReference>
<comment type="caution">
    <text evidence="8">The sequence shown here is derived from an EMBL/GenBank/DDBJ whole genome shotgun (WGS) entry which is preliminary data.</text>
</comment>
<dbReference type="STRING" id="106549.A0A540L3J9"/>
<feature type="compositionally biased region" description="Basic residues" evidence="6">
    <location>
        <begin position="156"/>
        <end position="166"/>
    </location>
</feature>
<feature type="region of interest" description="Disordered" evidence="6">
    <location>
        <begin position="149"/>
        <end position="181"/>
    </location>
</feature>
<comment type="subcellular location">
    <subcellularLocation>
        <location evidence="1">Nucleus</location>
    </subcellularLocation>
</comment>
<feature type="compositionally biased region" description="Polar residues" evidence="6">
    <location>
        <begin position="167"/>
        <end position="181"/>
    </location>
</feature>
<dbReference type="InterPro" id="IPR003340">
    <property type="entry name" value="B3_DNA-bd"/>
</dbReference>
<dbReference type="AlphaFoldDB" id="A0A540L3J9"/>
<keyword evidence="4" id="KW-0804">Transcription</keyword>
<sequence length="398" mass="45991">MLNTHQTKDSSESLTISPFRREALKRKKKMVMARSNAVRAPTFFKVLVDDFSTQLQIPLAFLVHFDGKVPQETHLQTPGGTWPVSLEKRNDRFFFQKGWKEFVQDNGFQLCEFLVFRYYEKLGFYVDIYGRNGCKKEFVMVIRKRDRPHEEAHGNAVHRKTPRNHGKQNVDNQSQKGLAYGTGTSRATHANIQIKDEVTDDREYELSMHPRATRTEKAVAFQKGNDFEYRNPFFKVPLRFSYTHYGYLALPVMFVKAHLTVRPSDATLRVSDGTTWPVKVGFDVAGHCRFLSGWRLFVNDNGLEIGDICVFVLINKIEFLFEVALHRKIGAVSPTLSPGKQSVSNPLCCEFLLHYVCPLHNTDMSYCFFFSFGGRQTAAEDQFELRNQDRSIIYESFF</sequence>
<evidence type="ECO:0000256" key="6">
    <source>
        <dbReference type="SAM" id="MobiDB-lite"/>
    </source>
</evidence>
<dbReference type="InterPro" id="IPR015300">
    <property type="entry name" value="DNA-bd_pseudobarrel_sf"/>
</dbReference>
<dbReference type="Pfam" id="PF02362">
    <property type="entry name" value="B3"/>
    <property type="match status" value="2"/>
</dbReference>
<dbReference type="EMBL" id="VIEB01000782">
    <property type="protein sequence ID" value="TQD81054.1"/>
    <property type="molecule type" value="Genomic_DNA"/>
</dbReference>
<dbReference type="PANTHER" id="PTHR31920:SF148">
    <property type="entry name" value="B3 DOMAIN-CONTAINING PROTEIN OS03G0621600"/>
    <property type="match status" value="1"/>
</dbReference>
<dbReference type="SUPFAM" id="SSF101936">
    <property type="entry name" value="DNA-binding pseudobarrel domain"/>
    <property type="match status" value="2"/>
</dbReference>
<organism evidence="8 9">
    <name type="scientific">Malus baccata</name>
    <name type="common">Siberian crab apple</name>
    <name type="synonym">Pyrus baccata</name>
    <dbReference type="NCBI Taxonomy" id="106549"/>
    <lineage>
        <taxon>Eukaryota</taxon>
        <taxon>Viridiplantae</taxon>
        <taxon>Streptophyta</taxon>
        <taxon>Embryophyta</taxon>
        <taxon>Tracheophyta</taxon>
        <taxon>Spermatophyta</taxon>
        <taxon>Magnoliopsida</taxon>
        <taxon>eudicotyledons</taxon>
        <taxon>Gunneridae</taxon>
        <taxon>Pentapetalae</taxon>
        <taxon>rosids</taxon>
        <taxon>fabids</taxon>
        <taxon>Rosales</taxon>
        <taxon>Rosaceae</taxon>
        <taxon>Amygdaloideae</taxon>
        <taxon>Maleae</taxon>
        <taxon>Malus</taxon>
    </lineage>
</organism>
<dbReference type="PROSITE" id="PS50863">
    <property type="entry name" value="B3"/>
    <property type="match status" value="2"/>
</dbReference>
<evidence type="ECO:0000256" key="3">
    <source>
        <dbReference type="ARBA" id="ARBA00023125"/>
    </source>
</evidence>
<gene>
    <name evidence="8" type="ORF">C1H46_033364</name>
</gene>
<evidence type="ECO:0000256" key="5">
    <source>
        <dbReference type="ARBA" id="ARBA00023242"/>
    </source>
</evidence>
<evidence type="ECO:0000256" key="1">
    <source>
        <dbReference type="ARBA" id="ARBA00004123"/>
    </source>
</evidence>
<dbReference type="GO" id="GO:0003677">
    <property type="term" value="F:DNA binding"/>
    <property type="evidence" value="ECO:0007669"/>
    <property type="project" value="UniProtKB-KW"/>
</dbReference>
<accession>A0A540L3J9</accession>
<evidence type="ECO:0000313" key="8">
    <source>
        <dbReference type="EMBL" id="TQD81054.1"/>
    </source>
</evidence>
<keyword evidence="2" id="KW-0805">Transcription regulation</keyword>
<dbReference type="GO" id="GO:0005634">
    <property type="term" value="C:nucleus"/>
    <property type="evidence" value="ECO:0007669"/>
    <property type="project" value="UniProtKB-SubCell"/>
</dbReference>
<evidence type="ECO:0000259" key="7">
    <source>
        <dbReference type="PROSITE" id="PS50863"/>
    </source>
</evidence>
<dbReference type="SMART" id="SM01019">
    <property type="entry name" value="B3"/>
    <property type="match status" value="2"/>
</dbReference>